<dbReference type="RefSeq" id="WP_014958500.1">
    <property type="nucleotide sequence ID" value="NZ_FNLL01000017.1"/>
</dbReference>
<gene>
    <name evidence="8" type="ORF">SAMN04487931_11710</name>
</gene>
<evidence type="ECO:0000313" key="8">
    <source>
        <dbReference type="EMBL" id="SDU61031.1"/>
    </source>
</evidence>
<keyword evidence="3 6" id="KW-1133">Transmembrane helix</keyword>
<organism evidence="8 9">
    <name type="scientific">Desulfobacula phenolica</name>
    <dbReference type="NCBI Taxonomy" id="90732"/>
    <lineage>
        <taxon>Bacteria</taxon>
        <taxon>Pseudomonadati</taxon>
        <taxon>Thermodesulfobacteriota</taxon>
        <taxon>Desulfobacteria</taxon>
        <taxon>Desulfobacterales</taxon>
        <taxon>Desulfobacteraceae</taxon>
        <taxon>Desulfobacula</taxon>
    </lineage>
</organism>
<dbReference type="SMART" id="SM00271">
    <property type="entry name" value="DnaJ"/>
    <property type="match status" value="1"/>
</dbReference>
<evidence type="ECO:0000313" key="9">
    <source>
        <dbReference type="Proteomes" id="UP000199608"/>
    </source>
</evidence>
<dbReference type="Pfam" id="PF06803">
    <property type="entry name" value="DUF1232"/>
    <property type="match status" value="1"/>
</dbReference>
<dbReference type="InterPro" id="IPR010652">
    <property type="entry name" value="DUF1232"/>
</dbReference>
<name>A0A1H2JXU5_9BACT</name>
<feature type="domain" description="J" evidence="7">
    <location>
        <begin position="105"/>
        <end position="165"/>
    </location>
</feature>
<feature type="region of interest" description="Disordered" evidence="5">
    <location>
        <begin position="75"/>
        <end position="97"/>
    </location>
</feature>
<dbReference type="EMBL" id="FNLL01000017">
    <property type="protein sequence ID" value="SDU61031.1"/>
    <property type="molecule type" value="Genomic_DNA"/>
</dbReference>
<dbReference type="PRINTS" id="PR00625">
    <property type="entry name" value="JDOMAIN"/>
</dbReference>
<feature type="compositionally biased region" description="Polar residues" evidence="5">
    <location>
        <begin position="86"/>
        <end position="97"/>
    </location>
</feature>
<evidence type="ECO:0000256" key="3">
    <source>
        <dbReference type="ARBA" id="ARBA00022989"/>
    </source>
</evidence>
<evidence type="ECO:0000259" key="7">
    <source>
        <dbReference type="PROSITE" id="PS50076"/>
    </source>
</evidence>
<evidence type="ECO:0000256" key="2">
    <source>
        <dbReference type="ARBA" id="ARBA00022692"/>
    </source>
</evidence>
<evidence type="ECO:0000256" key="5">
    <source>
        <dbReference type="SAM" id="MobiDB-lite"/>
    </source>
</evidence>
<dbReference type="Proteomes" id="UP000199608">
    <property type="component" value="Unassembled WGS sequence"/>
</dbReference>
<feature type="transmembrane region" description="Helical" evidence="6">
    <location>
        <begin position="30"/>
        <end position="48"/>
    </location>
</feature>
<keyword evidence="2 6" id="KW-0812">Transmembrane</keyword>
<reference evidence="9" key="1">
    <citation type="submission" date="2016-10" db="EMBL/GenBank/DDBJ databases">
        <authorList>
            <person name="Varghese N."/>
            <person name="Submissions S."/>
        </authorList>
    </citation>
    <scope>NUCLEOTIDE SEQUENCE [LARGE SCALE GENOMIC DNA]</scope>
    <source>
        <strain evidence="9">DSM 3384</strain>
    </source>
</reference>
<dbReference type="SUPFAM" id="SSF46565">
    <property type="entry name" value="Chaperone J-domain"/>
    <property type="match status" value="1"/>
</dbReference>
<dbReference type="GO" id="GO:0012505">
    <property type="term" value="C:endomembrane system"/>
    <property type="evidence" value="ECO:0007669"/>
    <property type="project" value="UniProtKB-SubCell"/>
</dbReference>
<dbReference type="InterPro" id="IPR001623">
    <property type="entry name" value="DnaJ_domain"/>
</dbReference>
<protein>
    <recommendedName>
        <fullName evidence="7">J domain-containing protein</fullName>
    </recommendedName>
</protein>
<keyword evidence="4 6" id="KW-0472">Membrane</keyword>
<dbReference type="PANTHER" id="PTHR44240">
    <property type="entry name" value="DNAJ DOMAIN (PROKARYOTIC HEAT SHOCK PROTEIN)-RELATED"/>
    <property type="match status" value="1"/>
</dbReference>
<proteinExistence type="predicted"/>
<dbReference type="Pfam" id="PF00226">
    <property type="entry name" value="DnaJ"/>
    <property type="match status" value="1"/>
</dbReference>
<dbReference type="InterPro" id="IPR036869">
    <property type="entry name" value="J_dom_sf"/>
</dbReference>
<evidence type="ECO:0000256" key="6">
    <source>
        <dbReference type="SAM" id="Phobius"/>
    </source>
</evidence>
<sequence>MNFYVKLALIIFALAYLISPVDIIPDLLLPYIGWIDDGVILGTIVYLIRYGRLPNFLFKNQAPFNQSFEQKNANFTSNKKYRQKTSQKTSQAYQEKTTSENIPKNPYAVLGIEPGASKKKIQEAYKEAIKKYHPDKVSHMGKEFSDLANKKFLEIQQAYDTLMNK</sequence>
<dbReference type="CDD" id="cd06257">
    <property type="entry name" value="DnaJ"/>
    <property type="match status" value="1"/>
</dbReference>
<evidence type="ECO:0000256" key="1">
    <source>
        <dbReference type="ARBA" id="ARBA00004127"/>
    </source>
</evidence>
<evidence type="ECO:0000256" key="4">
    <source>
        <dbReference type="ARBA" id="ARBA00023136"/>
    </source>
</evidence>
<dbReference type="AlphaFoldDB" id="A0A1H2JXU5"/>
<dbReference type="Gene3D" id="1.10.287.110">
    <property type="entry name" value="DnaJ domain"/>
    <property type="match status" value="1"/>
</dbReference>
<dbReference type="PROSITE" id="PS50076">
    <property type="entry name" value="DNAJ_2"/>
    <property type="match status" value="1"/>
</dbReference>
<dbReference type="InterPro" id="IPR052276">
    <property type="entry name" value="Diphthamide-biosynth_chaperone"/>
</dbReference>
<keyword evidence="9" id="KW-1185">Reference proteome</keyword>
<comment type="subcellular location">
    <subcellularLocation>
        <location evidence="1">Endomembrane system</location>
        <topology evidence="1">Multi-pass membrane protein</topology>
    </subcellularLocation>
</comment>
<dbReference type="PANTHER" id="PTHR44240:SF10">
    <property type="entry name" value="J DOMAIN-CONTAINING PROTEIN"/>
    <property type="match status" value="1"/>
</dbReference>
<accession>A0A1H2JXU5</accession>